<accession>A0ABU1WDF8</accession>
<evidence type="ECO:0000256" key="2">
    <source>
        <dbReference type="SAM" id="Phobius"/>
    </source>
</evidence>
<feature type="transmembrane region" description="Helical" evidence="2">
    <location>
        <begin position="772"/>
        <end position="795"/>
    </location>
</feature>
<keyword evidence="4" id="KW-1185">Reference proteome</keyword>
<evidence type="ECO:0000313" key="4">
    <source>
        <dbReference type="Proteomes" id="UP001251524"/>
    </source>
</evidence>
<feature type="transmembrane region" description="Helical" evidence="2">
    <location>
        <begin position="737"/>
        <end position="760"/>
    </location>
</feature>
<keyword evidence="2" id="KW-1133">Transmembrane helix</keyword>
<reference evidence="3 4" key="1">
    <citation type="submission" date="2023-07" db="EMBL/GenBank/DDBJ databases">
        <title>Sorghum-associated microbial communities from plants grown in Nebraska, USA.</title>
        <authorList>
            <person name="Schachtman D."/>
        </authorList>
    </citation>
    <scope>NUCLEOTIDE SEQUENCE [LARGE SCALE GENOMIC DNA]</scope>
    <source>
        <strain evidence="3 4">BE198</strain>
    </source>
</reference>
<dbReference type="SUPFAM" id="SSF53335">
    <property type="entry name" value="S-adenosyl-L-methionine-dependent methyltransferases"/>
    <property type="match status" value="1"/>
</dbReference>
<gene>
    <name evidence="3" type="ORF">J2X06_002768</name>
</gene>
<protein>
    <recommendedName>
        <fullName evidence="5">SAM-dependent methyltransferase</fullName>
    </recommendedName>
</protein>
<keyword evidence="2" id="KW-0812">Transmembrane</keyword>
<feature type="transmembrane region" description="Helical" evidence="2">
    <location>
        <begin position="116"/>
        <end position="136"/>
    </location>
</feature>
<feature type="transmembrane region" description="Helical" evidence="2">
    <location>
        <begin position="584"/>
        <end position="609"/>
    </location>
</feature>
<evidence type="ECO:0000313" key="3">
    <source>
        <dbReference type="EMBL" id="MDR7135559.1"/>
    </source>
</evidence>
<feature type="transmembrane region" description="Helical" evidence="2">
    <location>
        <begin position="654"/>
        <end position="675"/>
    </location>
</feature>
<feature type="transmembrane region" description="Helical" evidence="2">
    <location>
        <begin position="38"/>
        <end position="62"/>
    </location>
</feature>
<keyword evidence="2" id="KW-0472">Membrane</keyword>
<dbReference type="InterPro" id="IPR029063">
    <property type="entry name" value="SAM-dependent_MTases_sf"/>
</dbReference>
<dbReference type="EMBL" id="JAVDVY010000002">
    <property type="protein sequence ID" value="MDR7135559.1"/>
    <property type="molecule type" value="Genomic_DNA"/>
</dbReference>
<feature type="compositionally biased region" description="Polar residues" evidence="1">
    <location>
        <begin position="826"/>
        <end position="836"/>
    </location>
</feature>
<name>A0ABU1WDF8_9GAMM</name>
<feature type="transmembrane region" description="Helical" evidence="2">
    <location>
        <begin position="143"/>
        <end position="165"/>
    </location>
</feature>
<feature type="region of interest" description="Disordered" evidence="1">
    <location>
        <begin position="825"/>
        <end position="845"/>
    </location>
</feature>
<dbReference type="Gene3D" id="3.40.50.150">
    <property type="entry name" value="Vaccinia Virus protein VP39"/>
    <property type="match status" value="1"/>
</dbReference>
<proteinExistence type="predicted"/>
<evidence type="ECO:0008006" key="5">
    <source>
        <dbReference type="Google" id="ProtNLM"/>
    </source>
</evidence>
<sequence>MTGRSPWPLALAIGLVSAAALAYQLLLMRWLAIEHWHPFAVMIISLALLGHGASGTWLSLWLRRARLETTFDGAFAACALLFAVTAACVPMLAHWIPFNGLELVWDPRQLLWLSALYLLLSVPFFFAASCFGLAFARHGSRIPMLYGADLAGAGLGALAALALTYLPEGRGLLLASLCAPLAAMLVATHRVHQLAAVLVAAALVLMPLQSMAPRPNQYKGLSKSLLLPQARILAQRTGPYGALAVLESPRVPLRYAPGLSLGYALEPPVQLGMYTDGDALSVIVRDDGTACARDWLGEMASALPYRMHAPHSVLVLGAGGGLDVLQALQLGAGRVDAVELDPQRMQLVGDRYSAYSGGLYRDRRVHAYVAEPRAFVRASRARYDLIVLGGGDSFASSGAGVQAASEQYALTVEAMRDYLHKLTPDGMVVVTRWNKQPPRDELKLFATAIEALRAEGVRQPGSHLAAIRNWDASTWVIARQPLSEQALAALRIFIDEQGFDPVHVPGYRMPAADRFHVLEPPTLFDGVDALLSPKARGFVRDYQFEIEPATDDRPYFNHFFRWRSLPELWRLREQGSAVLMDSGYLLLVAALVQAVPIALLLVLLPLGALRPRPGDQAEVSALPSRWRAGAYFLALGLAFLFVEIATLSRLTLLVGHPLLAVNAGLAAFLLCAGLGSGQAQRWLGHADAVSGDAVSDGAIALKIRWAVRAIAFGLLWQFAVFYTAFAYAAAWPVWARALLGLAGIAPLAFAMGMPFPLGLARLARTAPALVPWAWGINGCASVISAIAALLLAMAFGLRATLLIALALYVFAAWVWRGGRETRADQYRSTGSTSSDQRTLRASGKA</sequence>
<feature type="transmembrane region" description="Helical" evidence="2">
    <location>
        <begin position="709"/>
        <end position="731"/>
    </location>
</feature>
<comment type="caution">
    <text evidence="3">The sequence shown here is derived from an EMBL/GenBank/DDBJ whole genome shotgun (WGS) entry which is preliminary data.</text>
</comment>
<dbReference type="Proteomes" id="UP001251524">
    <property type="component" value="Unassembled WGS sequence"/>
</dbReference>
<feature type="transmembrane region" description="Helical" evidence="2">
    <location>
        <begin position="801"/>
        <end position="818"/>
    </location>
</feature>
<organism evidence="3 4">
    <name type="scientific">Lysobacter niastensis</name>
    <dbReference type="NCBI Taxonomy" id="380629"/>
    <lineage>
        <taxon>Bacteria</taxon>
        <taxon>Pseudomonadati</taxon>
        <taxon>Pseudomonadota</taxon>
        <taxon>Gammaproteobacteria</taxon>
        <taxon>Lysobacterales</taxon>
        <taxon>Lysobacteraceae</taxon>
        <taxon>Lysobacter</taxon>
    </lineage>
</organism>
<feature type="transmembrane region" description="Helical" evidence="2">
    <location>
        <begin position="630"/>
        <end position="648"/>
    </location>
</feature>
<dbReference type="RefSeq" id="WP_310063304.1">
    <property type="nucleotide sequence ID" value="NZ_JAVDVY010000002.1"/>
</dbReference>
<evidence type="ECO:0000256" key="1">
    <source>
        <dbReference type="SAM" id="MobiDB-lite"/>
    </source>
</evidence>
<feature type="transmembrane region" description="Helical" evidence="2">
    <location>
        <begin position="74"/>
        <end position="96"/>
    </location>
</feature>